<proteinExistence type="predicted"/>
<protein>
    <submittedName>
        <fullName evidence="1">Uncharacterized protein</fullName>
    </submittedName>
</protein>
<evidence type="ECO:0000313" key="1">
    <source>
        <dbReference type="EMBL" id="GIY73009.1"/>
    </source>
</evidence>
<name>A0AAV4VTQ5_CAEEX</name>
<reference evidence="1 2" key="1">
    <citation type="submission" date="2021-06" db="EMBL/GenBank/DDBJ databases">
        <title>Caerostris extrusa draft genome.</title>
        <authorList>
            <person name="Kono N."/>
            <person name="Arakawa K."/>
        </authorList>
    </citation>
    <scope>NUCLEOTIDE SEQUENCE [LARGE SCALE GENOMIC DNA]</scope>
</reference>
<dbReference type="Proteomes" id="UP001054945">
    <property type="component" value="Unassembled WGS sequence"/>
</dbReference>
<dbReference type="AlphaFoldDB" id="A0AAV4VTQ5"/>
<comment type="caution">
    <text evidence="1">The sequence shown here is derived from an EMBL/GenBank/DDBJ whole genome shotgun (WGS) entry which is preliminary data.</text>
</comment>
<keyword evidence="2" id="KW-1185">Reference proteome</keyword>
<dbReference type="EMBL" id="BPLR01015021">
    <property type="protein sequence ID" value="GIY73009.1"/>
    <property type="molecule type" value="Genomic_DNA"/>
</dbReference>
<organism evidence="1 2">
    <name type="scientific">Caerostris extrusa</name>
    <name type="common">Bark spider</name>
    <name type="synonym">Caerostris bankana</name>
    <dbReference type="NCBI Taxonomy" id="172846"/>
    <lineage>
        <taxon>Eukaryota</taxon>
        <taxon>Metazoa</taxon>
        <taxon>Ecdysozoa</taxon>
        <taxon>Arthropoda</taxon>
        <taxon>Chelicerata</taxon>
        <taxon>Arachnida</taxon>
        <taxon>Araneae</taxon>
        <taxon>Araneomorphae</taxon>
        <taxon>Entelegynae</taxon>
        <taxon>Araneoidea</taxon>
        <taxon>Araneidae</taxon>
        <taxon>Caerostris</taxon>
    </lineage>
</organism>
<sequence length="104" mass="12303">MERSYKRSNFSTHSLYRFVLYWSDKKMATVSSDRIAYSKPGTKEKKSCIYSLFPRGMIAANAIVWFCDSPIYIVKFPPSDRNARDIDIRIFYTCRGEMLMKIYE</sequence>
<evidence type="ECO:0000313" key="2">
    <source>
        <dbReference type="Proteomes" id="UP001054945"/>
    </source>
</evidence>
<accession>A0AAV4VTQ5</accession>
<gene>
    <name evidence="1" type="ORF">CEXT_779691</name>
</gene>